<keyword evidence="3" id="KW-1185">Reference proteome</keyword>
<gene>
    <name evidence="2" type="ORF">V6N12_024942</name>
</gene>
<feature type="domain" description="RNase H type-1" evidence="1">
    <location>
        <begin position="221"/>
        <end position="342"/>
    </location>
</feature>
<dbReference type="InterPro" id="IPR012337">
    <property type="entry name" value="RNaseH-like_sf"/>
</dbReference>
<evidence type="ECO:0000259" key="1">
    <source>
        <dbReference type="Pfam" id="PF13456"/>
    </source>
</evidence>
<name>A0ABR2A4L0_9ROSI</name>
<dbReference type="InterPro" id="IPR044730">
    <property type="entry name" value="RNase_H-like_dom_plant"/>
</dbReference>
<organism evidence="2 3">
    <name type="scientific">Hibiscus sabdariffa</name>
    <name type="common">roselle</name>
    <dbReference type="NCBI Taxonomy" id="183260"/>
    <lineage>
        <taxon>Eukaryota</taxon>
        <taxon>Viridiplantae</taxon>
        <taxon>Streptophyta</taxon>
        <taxon>Embryophyta</taxon>
        <taxon>Tracheophyta</taxon>
        <taxon>Spermatophyta</taxon>
        <taxon>Magnoliopsida</taxon>
        <taxon>eudicotyledons</taxon>
        <taxon>Gunneridae</taxon>
        <taxon>Pentapetalae</taxon>
        <taxon>rosids</taxon>
        <taxon>malvids</taxon>
        <taxon>Malvales</taxon>
        <taxon>Malvaceae</taxon>
        <taxon>Malvoideae</taxon>
        <taxon>Hibiscus</taxon>
    </lineage>
</organism>
<reference evidence="2 3" key="1">
    <citation type="journal article" date="2024" name="G3 (Bethesda)">
        <title>Genome assembly of Hibiscus sabdariffa L. provides insights into metabolisms of medicinal natural products.</title>
        <authorList>
            <person name="Kim T."/>
        </authorList>
    </citation>
    <scope>NUCLEOTIDE SEQUENCE [LARGE SCALE GENOMIC DNA]</scope>
    <source>
        <strain evidence="2">TK-2024</strain>
        <tissue evidence="2">Old leaves</tissue>
    </source>
</reference>
<dbReference type="InterPro" id="IPR002156">
    <property type="entry name" value="RNaseH_domain"/>
</dbReference>
<dbReference type="Proteomes" id="UP001472677">
    <property type="component" value="Unassembled WGS sequence"/>
</dbReference>
<dbReference type="PANTHER" id="PTHR47074:SF61">
    <property type="entry name" value="RNASE H TYPE-1 DOMAIN-CONTAINING PROTEIN"/>
    <property type="match status" value="1"/>
</dbReference>
<comment type="caution">
    <text evidence="2">The sequence shown here is derived from an EMBL/GenBank/DDBJ whole genome shotgun (WGS) entry which is preliminary data.</text>
</comment>
<evidence type="ECO:0000313" key="2">
    <source>
        <dbReference type="EMBL" id="KAK8487974.1"/>
    </source>
</evidence>
<dbReference type="InterPro" id="IPR036397">
    <property type="entry name" value="RNaseH_sf"/>
</dbReference>
<dbReference type="Gene3D" id="3.30.420.10">
    <property type="entry name" value="Ribonuclease H-like superfamily/Ribonuclease H"/>
    <property type="match status" value="1"/>
</dbReference>
<protein>
    <recommendedName>
        <fullName evidence="1">RNase H type-1 domain-containing protein</fullName>
    </recommendedName>
</protein>
<proteinExistence type="predicted"/>
<evidence type="ECO:0000313" key="3">
    <source>
        <dbReference type="Proteomes" id="UP001472677"/>
    </source>
</evidence>
<dbReference type="SUPFAM" id="SSF53098">
    <property type="entry name" value="Ribonuclease H-like"/>
    <property type="match status" value="1"/>
</dbReference>
<dbReference type="Pfam" id="PF13456">
    <property type="entry name" value="RVT_3"/>
    <property type="match status" value="1"/>
</dbReference>
<accession>A0ABR2A4L0</accession>
<dbReference type="CDD" id="cd06222">
    <property type="entry name" value="RNase_H_like"/>
    <property type="match status" value="1"/>
</dbReference>
<dbReference type="PANTHER" id="PTHR47074">
    <property type="entry name" value="BNAC02G40300D PROTEIN"/>
    <property type="match status" value="1"/>
</dbReference>
<dbReference type="InterPro" id="IPR052929">
    <property type="entry name" value="RNase_H-like_EbsB-rel"/>
</dbReference>
<dbReference type="EMBL" id="JBBPBM010001042">
    <property type="protein sequence ID" value="KAK8487974.1"/>
    <property type="molecule type" value="Genomic_DNA"/>
</dbReference>
<sequence length="373" mass="41243">MNTCLLEPFRSEVVWQAVRCMSPLKATGVDGFPALFYQKYWHIVGGYISGHSINHNYSVVSDLIDARSATWRVDLIAELFDSRHVDLICAIPLSKSGLRDEVVWCFDGSGLYSMKSGYRLLHMESRANIGEAAISPMLSRFFSEGINFVDRPLASVWKDWLARTFLGLSLAHKRALIVTFSAVWYARNKLESEMNLVRASLGPAIHHAKWFAPPVDVIKVNFDSAFSLQTRQSISGVICRDSEGIVLAACSFPHACISDAFMAEALSCYKALQFAREIGFTKVLVEGNSRTVVQKCQADSSDLSLISPVVADIKALVGSFVDVSFGFVPKMTNMAAHTLAQEGKVFACPMFWMEEAPPRTMLAAEDCLALDNS</sequence>